<dbReference type="InterPro" id="IPR002577">
    <property type="entry name" value="HTH_HxlR"/>
</dbReference>
<evidence type="ECO:0000259" key="4">
    <source>
        <dbReference type="PROSITE" id="PS51118"/>
    </source>
</evidence>
<dbReference type="SUPFAM" id="SSF46785">
    <property type="entry name" value="Winged helix' DNA-binding domain"/>
    <property type="match status" value="1"/>
</dbReference>
<name>A0ABW4CJG7_9LACO</name>
<organism evidence="5 6">
    <name type="scientific">Lacticaseibacillus mingshuiensis</name>
    <dbReference type="NCBI Taxonomy" id="2799574"/>
    <lineage>
        <taxon>Bacteria</taxon>
        <taxon>Bacillati</taxon>
        <taxon>Bacillota</taxon>
        <taxon>Bacilli</taxon>
        <taxon>Lactobacillales</taxon>
        <taxon>Lactobacillaceae</taxon>
        <taxon>Lacticaseibacillus</taxon>
    </lineage>
</organism>
<evidence type="ECO:0000313" key="6">
    <source>
        <dbReference type="Proteomes" id="UP001597196"/>
    </source>
</evidence>
<dbReference type="EMBL" id="JBHTOC010000008">
    <property type="protein sequence ID" value="MFD1429885.1"/>
    <property type="molecule type" value="Genomic_DNA"/>
</dbReference>
<dbReference type="InterPro" id="IPR036388">
    <property type="entry name" value="WH-like_DNA-bd_sf"/>
</dbReference>
<protein>
    <submittedName>
        <fullName evidence="5">Winged helix-turn-helix transcriptional regulator</fullName>
    </submittedName>
</protein>
<evidence type="ECO:0000256" key="3">
    <source>
        <dbReference type="ARBA" id="ARBA00023163"/>
    </source>
</evidence>
<dbReference type="PANTHER" id="PTHR33204">
    <property type="entry name" value="TRANSCRIPTIONAL REGULATOR, MARR FAMILY"/>
    <property type="match status" value="1"/>
</dbReference>
<keyword evidence="6" id="KW-1185">Reference proteome</keyword>
<comment type="caution">
    <text evidence="5">The sequence shown here is derived from an EMBL/GenBank/DDBJ whole genome shotgun (WGS) entry which is preliminary data.</text>
</comment>
<dbReference type="RefSeq" id="WP_125696013.1">
    <property type="nucleotide sequence ID" value="NZ_BOLQ01000018.1"/>
</dbReference>
<gene>
    <name evidence="5" type="ORF">ACFQ4P_06450</name>
</gene>
<dbReference type="InterPro" id="IPR036390">
    <property type="entry name" value="WH_DNA-bd_sf"/>
</dbReference>
<keyword evidence="1" id="KW-0805">Transcription regulation</keyword>
<dbReference type="Proteomes" id="UP001597196">
    <property type="component" value="Unassembled WGS sequence"/>
</dbReference>
<sequence>MANAVVGTETCTGDTLSLCPKFTKTFVILGKKWMGLILEVLMQNGASRFKDIASTVTKCSDRVLVERLKELEAEGLVDRETHADSSLIEYRLTDKGAALAPVLEAAHVWGDTWLSDEECE</sequence>
<dbReference type="Gene3D" id="1.10.10.10">
    <property type="entry name" value="Winged helix-like DNA-binding domain superfamily/Winged helix DNA-binding domain"/>
    <property type="match status" value="1"/>
</dbReference>
<dbReference type="Pfam" id="PF01638">
    <property type="entry name" value="HxlR"/>
    <property type="match status" value="1"/>
</dbReference>
<keyword evidence="3" id="KW-0804">Transcription</keyword>
<dbReference type="PROSITE" id="PS51118">
    <property type="entry name" value="HTH_HXLR"/>
    <property type="match status" value="1"/>
</dbReference>
<proteinExistence type="predicted"/>
<accession>A0ABW4CJG7</accession>
<dbReference type="PANTHER" id="PTHR33204:SF37">
    <property type="entry name" value="HTH-TYPE TRANSCRIPTIONAL REGULATOR YODB"/>
    <property type="match status" value="1"/>
</dbReference>
<feature type="domain" description="HTH hxlR-type" evidence="4">
    <location>
        <begin position="19"/>
        <end position="118"/>
    </location>
</feature>
<reference evidence="6" key="1">
    <citation type="journal article" date="2019" name="Int. J. Syst. Evol. Microbiol.">
        <title>The Global Catalogue of Microorganisms (GCM) 10K type strain sequencing project: providing services to taxonomists for standard genome sequencing and annotation.</title>
        <authorList>
            <consortium name="The Broad Institute Genomics Platform"/>
            <consortium name="The Broad Institute Genome Sequencing Center for Infectious Disease"/>
            <person name="Wu L."/>
            <person name="Ma J."/>
        </authorList>
    </citation>
    <scope>NUCLEOTIDE SEQUENCE [LARGE SCALE GENOMIC DNA]</scope>
    <source>
        <strain evidence="6">CCM 8980</strain>
    </source>
</reference>
<keyword evidence="2" id="KW-0238">DNA-binding</keyword>
<evidence type="ECO:0000256" key="1">
    <source>
        <dbReference type="ARBA" id="ARBA00023015"/>
    </source>
</evidence>
<evidence type="ECO:0000256" key="2">
    <source>
        <dbReference type="ARBA" id="ARBA00023125"/>
    </source>
</evidence>
<evidence type="ECO:0000313" key="5">
    <source>
        <dbReference type="EMBL" id="MFD1429885.1"/>
    </source>
</evidence>